<evidence type="ECO:0000313" key="4">
    <source>
        <dbReference type="EMBL" id="GAA5504975.1"/>
    </source>
</evidence>
<feature type="compositionally biased region" description="Polar residues" evidence="1">
    <location>
        <begin position="395"/>
        <end position="407"/>
    </location>
</feature>
<dbReference type="Proteomes" id="UP001416858">
    <property type="component" value="Unassembled WGS sequence"/>
</dbReference>
<name>A0ABP9VID4_9BACT</name>
<feature type="transmembrane region" description="Helical" evidence="2">
    <location>
        <begin position="43"/>
        <end position="62"/>
    </location>
</feature>
<dbReference type="CDD" id="cd07341">
    <property type="entry name" value="M56_BlaR1_MecR1_like"/>
    <property type="match status" value="1"/>
</dbReference>
<proteinExistence type="predicted"/>
<dbReference type="Pfam" id="PF05569">
    <property type="entry name" value="Peptidase_M56"/>
    <property type="match status" value="1"/>
</dbReference>
<keyword evidence="2" id="KW-0472">Membrane</keyword>
<protein>
    <recommendedName>
        <fullName evidence="3">Peptidase M56 domain-containing protein</fullName>
    </recommendedName>
</protein>
<keyword evidence="5" id="KW-1185">Reference proteome</keyword>
<evidence type="ECO:0000259" key="3">
    <source>
        <dbReference type="Pfam" id="PF05569"/>
    </source>
</evidence>
<feature type="compositionally biased region" description="Low complexity" evidence="1">
    <location>
        <begin position="408"/>
        <end position="426"/>
    </location>
</feature>
<feature type="transmembrane region" description="Helical" evidence="2">
    <location>
        <begin position="136"/>
        <end position="154"/>
    </location>
</feature>
<dbReference type="RefSeq" id="WP_345682079.1">
    <property type="nucleotide sequence ID" value="NZ_BAABRO010000001.1"/>
</dbReference>
<gene>
    <name evidence="4" type="ORF">Rcae01_00414</name>
</gene>
<organism evidence="4 5">
    <name type="scientific">Novipirellula caenicola</name>
    <dbReference type="NCBI Taxonomy" id="1536901"/>
    <lineage>
        <taxon>Bacteria</taxon>
        <taxon>Pseudomonadati</taxon>
        <taxon>Planctomycetota</taxon>
        <taxon>Planctomycetia</taxon>
        <taxon>Pirellulales</taxon>
        <taxon>Pirellulaceae</taxon>
        <taxon>Novipirellula</taxon>
    </lineage>
</organism>
<feature type="compositionally biased region" description="Polar residues" evidence="1">
    <location>
        <begin position="432"/>
        <end position="454"/>
    </location>
</feature>
<evidence type="ECO:0000256" key="2">
    <source>
        <dbReference type="SAM" id="Phobius"/>
    </source>
</evidence>
<keyword evidence="2" id="KW-0812">Transmembrane</keyword>
<dbReference type="PANTHER" id="PTHR34978">
    <property type="entry name" value="POSSIBLE SENSOR-TRANSDUCER PROTEIN BLAR"/>
    <property type="match status" value="1"/>
</dbReference>
<comment type="caution">
    <text evidence="4">The sequence shown here is derived from an EMBL/GenBank/DDBJ whole genome shotgun (WGS) entry which is preliminary data.</text>
</comment>
<accession>A0ABP9VID4</accession>
<feature type="domain" description="Peptidase M56" evidence="3">
    <location>
        <begin position="19"/>
        <end position="305"/>
    </location>
</feature>
<dbReference type="InterPro" id="IPR008756">
    <property type="entry name" value="Peptidase_M56"/>
</dbReference>
<evidence type="ECO:0000313" key="5">
    <source>
        <dbReference type="Proteomes" id="UP001416858"/>
    </source>
</evidence>
<sequence length="633" mass="70414">MNAWLMVWSDAMQRTLLPITIAIAVLWWIESATRWLSPQQRCWLWRFSFAKCLLVLCIPFALPMPSFVSDRLHIDALSPTAKASPINRETQSDHLLMRLSVDEPLHRSVSGTETPPLPAPPTAAASLGLMSNIPTMLFSCWGIGIALQIIVFVHRHNQLQTSLRRGKVNDVSPALRMMYREITDQMGIRHPPTLQRNDRFASPALVWNGRAMLVLPADFQSRHGDEGCRAAMAHELAHHRRGDLYWNTLVTLVCSVLFFFPPLWLARRRYRIAMESTCDWDAMTYAGVKPATYARLLIELLEPPARPTPARTRPALTIVSMAGSEPFHTLSERLNTMKRFDGATRRNRGIHTAVMLLMLCVLIPWTHADDKYNKDTKATQSSSATVTSSSSSQSFGNGNTRSISSVTGSANGNASGSGAANGKASSLKMRNGNDTKANQSTSSAEATVEGQTKPANRYGSANPKTTTSNQASSTSSIQRDGVKISRSIYSENGFTQTKMDVTDKTEEFRVRESSDEGIEVRVRDRKQNPDGSLNEKVYTAKTWDELQQQAPALVRKIKRYEKMAGNLTVSTDVRDGIATASSIADAFANDINVVQLDAKEMMKAQLREMLDKHADNPQMQKMIRKTLDSLDKD</sequence>
<feature type="transmembrane region" description="Helical" evidence="2">
    <location>
        <begin position="244"/>
        <end position="266"/>
    </location>
</feature>
<dbReference type="InterPro" id="IPR052173">
    <property type="entry name" value="Beta-lactam_resp_regulator"/>
</dbReference>
<dbReference type="PANTHER" id="PTHR34978:SF3">
    <property type="entry name" value="SLR0241 PROTEIN"/>
    <property type="match status" value="1"/>
</dbReference>
<reference evidence="4 5" key="1">
    <citation type="submission" date="2024-02" db="EMBL/GenBank/DDBJ databases">
        <title>Rhodopirellula caenicola NBRC 110016.</title>
        <authorList>
            <person name="Ichikawa N."/>
            <person name="Katano-Makiyama Y."/>
            <person name="Hidaka K."/>
        </authorList>
    </citation>
    <scope>NUCLEOTIDE SEQUENCE [LARGE SCALE GENOMIC DNA]</scope>
    <source>
        <strain evidence="4 5">NBRC 110016</strain>
    </source>
</reference>
<feature type="compositionally biased region" description="Low complexity" evidence="1">
    <location>
        <begin position="465"/>
        <end position="476"/>
    </location>
</feature>
<feature type="transmembrane region" description="Helical" evidence="2">
    <location>
        <begin position="16"/>
        <end position="37"/>
    </location>
</feature>
<keyword evidence="2" id="KW-1133">Transmembrane helix</keyword>
<feature type="compositionally biased region" description="Low complexity" evidence="1">
    <location>
        <begin position="378"/>
        <end position="394"/>
    </location>
</feature>
<dbReference type="EMBL" id="BAABRO010000001">
    <property type="protein sequence ID" value="GAA5504975.1"/>
    <property type="molecule type" value="Genomic_DNA"/>
</dbReference>
<evidence type="ECO:0000256" key="1">
    <source>
        <dbReference type="SAM" id="MobiDB-lite"/>
    </source>
</evidence>
<feature type="region of interest" description="Disordered" evidence="1">
    <location>
        <begin position="377"/>
        <end position="480"/>
    </location>
</feature>